<evidence type="ECO:0000313" key="5">
    <source>
        <dbReference type="EMBL" id="CAK8681054.1"/>
    </source>
</evidence>
<protein>
    <recommendedName>
        <fullName evidence="3">Sulfotransferase</fullName>
        <ecNumber evidence="3">2.8.2.-</ecNumber>
    </recommendedName>
</protein>
<dbReference type="InterPro" id="IPR000863">
    <property type="entry name" value="Sulfotransferase_dom"/>
</dbReference>
<name>A0ABP0FN35_CLALP</name>
<evidence type="ECO:0000313" key="6">
    <source>
        <dbReference type="Proteomes" id="UP001642483"/>
    </source>
</evidence>
<dbReference type="PANTHER" id="PTHR11783">
    <property type="entry name" value="SULFOTRANSFERASE SULT"/>
    <property type="match status" value="1"/>
</dbReference>
<dbReference type="EMBL" id="CAWYQH010000079">
    <property type="protein sequence ID" value="CAK8681054.1"/>
    <property type="molecule type" value="Genomic_DNA"/>
</dbReference>
<evidence type="ECO:0000256" key="2">
    <source>
        <dbReference type="ARBA" id="ARBA00022679"/>
    </source>
</evidence>
<dbReference type="Proteomes" id="UP001642483">
    <property type="component" value="Unassembled WGS sequence"/>
</dbReference>
<comment type="similarity">
    <text evidence="1 3">Belongs to the sulfotransferase 1 family.</text>
</comment>
<accession>A0ABP0FN35</accession>
<organism evidence="5 6">
    <name type="scientific">Clavelina lepadiformis</name>
    <name type="common">Light-bulb sea squirt</name>
    <name type="synonym">Ascidia lepadiformis</name>
    <dbReference type="NCBI Taxonomy" id="159417"/>
    <lineage>
        <taxon>Eukaryota</taxon>
        <taxon>Metazoa</taxon>
        <taxon>Chordata</taxon>
        <taxon>Tunicata</taxon>
        <taxon>Ascidiacea</taxon>
        <taxon>Aplousobranchia</taxon>
        <taxon>Clavelinidae</taxon>
        <taxon>Clavelina</taxon>
    </lineage>
</organism>
<dbReference type="Pfam" id="PF00685">
    <property type="entry name" value="Sulfotransfer_1"/>
    <property type="match status" value="1"/>
</dbReference>
<dbReference type="EC" id="2.8.2.-" evidence="3"/>
<dbReference type="SUPFAM" id="SSF52540">
    <property type="entry name" value="P-loop containing nucleoside triphosphate hydrolases"/>
    <property type="match status" value="1"/>
</dbReference>
<evidence type="ECO:0000256" key="3">
    <source>
        <dbReference type="RuleBase" id="RU361155"/>
    </source>
</evidence>
<dbReference type="InterPro" id="IPR027417">
    <property type="entry name" value="P-loop_NTPase"/>
</dbReference>
<keyword evidence="6" id="KW-1185">Reference proteome</keyword>
<sequence length="319" mass="38160">MELGLFQKVLEYFPEDKRPDITPLIAERMSIYENPVGKEYKNYRFWPGSNKYTMEWQYDNWNPTNDDVLVASYPKTGTTWMTAIVKNIIYRDSAEKLEMMKSISFLYSYLEQGIPLKYEVMEKLPWKRRIWGTHLPAPLVNMEKLKKNGCKIIYMVRNPKDQAVSWFHFCQKDPFIKSMEGYSENWDEFFDGYISAKQANCAKEGEWYPDHILSWYPYRNDDNVMFMAYEDLKKNTAVEVKKLCDFLNVKRTNDEILSIVKDTSFDHMQTEAYGLSKSYFFRKGRVGEWKRRFTVLQSEQMDEKIEEKFSGTDIKFTYF</sequence>
<dbReference type="Gene3D" id="3.40.50.300">
    <property type="entry name" value="P-loop containing nucleotide triphosphate hydrolases"/>
    <property type="match status" value="1"/>
</dbReference>
<evidence type="ECO:0000259" key="4">
    <source>
        <dbReference type="Pfam" id="PF00685"/>
    </source>
</evidence>
<evidence type="ECO:0000256" key="1">
    <source>
        <dbReference type="ARBA" id="ARBA00005771"/>
    </source>
</evidence>
<feature type="domain" description="Sulfotransferase" evidence="4">
    <location>
        <begin position="66"/>
        <end position="312"/>
    </location>
</feature>
<comment type="caution">
    <text evidence="5">The sequence shown here is derived from an EMBL/GenBank/DDBJ whole genome shotgun (WGS) entry which is preliminary data.</text>
</comment>
<keyword evidence="2 3" id="KW-0808">Transferase</keyword>
<gene>
    <name evidence="5" type="ORF">CVLEPA_LOCUS11293</name>
</gene>
<proteinExistence type="inferred from homology"/>
<reference evidence="5 6" key="1">
    <citation type="submission" date="2024-02" db="EMBL/GenBank/DDBJ databases">
        <authorList>
            <person name="Daric V."/>
            <person name="Darras S."/>
        </authorList>
    </citation>
    <scope>NUCLEOTIDE SEQUENCE [LARGE SCALE GENOMIC DNA]</scope>
</reference>